<dbReference type="EC" id="5.1.1.-" evidence="3"/>
<dbReference type="PANTHER" id="PTHR21198">
    <property type="entry name" value="GLUTAMATE RACEMASE"/>
    <property type="match status" value="1"/>
</dbReference>
<evidence type="ECO:0000313" key="4">
    <source>
        <dbReference type="Proteomes" id="UP000773614"/>
    </source>
</evidence>
<comment type="caution">
    <text evidence="3">The sequence shown here is derived from an EMBL/GenBank/DDBJ whole genome shotgun (WGS) entry which is preliminary data.</text>
</comment>
<evidence type="ECO:0000256" key="2">
    <source>
        <dbReference type="ARBA" id="ARBA00023235"/>
    </source>
</evidence>
<proteinExistence type="inferred from homology"/>
<dbReference type="InterPro" id="IPR004380">
    <property type="entry name" value="Asp_race"/>
</dbReference>
<keyword evidence="4" id="KW-1185">Reference proteome</keyword>
<evidence type="ECO:0000256" key="1">
    <source>
        <dbReference type="ARBA" id="ARBA00007847"/>
    </source>
</evidence>
<organism evidence="3 4">
    <name type="scientific">Propylenella binzhouense</name>
    <dbReference type="NCBI Taxonomy" id="2555902"/>
    <lineage>
        <taxon>Bacteria</taxon>
        <taxon>Pseudomonadati</taxon>
        <taxon>Pseudomonadota</taxon>
        <taxon>Alphaproteobacteria</taxon>
        <taxon>Hyphomicrobiales</taxon>
        <taxon>Propylenellaceae</taxon>
        <taxon>Propylenella</taxon>
    </lineage>
</organism>
<accession>A0A964T124</accession>
<name>A0A964T124_9HYPH</name>
<dbReference type="InterPro" id="IPR001920">
    <property type="entry name" value="Asp/Glu_race"/>
</dbReference>
<dbReference type="Pfam" id="PF01177">
    <property type="entry name" value="Asp_Glu_race"/>
    <property type="match status" value="1"/>
</dbReference>
<evidence type="ECO:0000313" key="3">
    <source>
        <dbReference type="EMBL" id="MYZ46396.1"/>
    </source>
</evidence>
<sequence length="232" mass="25287">MKKIGMIGGLSWLSTAEYYKRINEITQSVAGGVNSARIVLESVNRQDYVEAVIDRQDEQAACAQIERSAHALQAAGANFIVIACNDVHRFVPALQPKLDIPFLHIAEVTAEAIKAKGLKTAAVLGVRKTMEGDFYPAILTDNGIGAMIPNEDEKRFIQESIYQELVQNRFLDETRRAYQRIISELAARGADCVALACTEIPLLLAAQDSPLPAFSTTELHCRAAVAMALADA</sequence>
<protein>
    <submittedName>
        <fullName evidence="3">Amino acid racemase</fullName>
        <ecNumber evidence="3">5.1.1.-</ecNumber>
    </submittedName>
</protein>
<dbReference type="Proteomes" id="UP000773614">
    <property type="component" value="Unassembled WGS sequence"/>
</dbReference>
<keyword evidence="2 3" id="KW-0413">Isomerase</keyword>
<dbReference type="NCBIfam" id="TIGR00035">
    <property type="entry name" value="asp_race"/>
    <property type="match status" value="1"/>
</dbReference>
<dbReference type="Gene3D" id="3.40.50.1860">
    <property type="match status" value="2"/>
</dbReference>
<gene>
    <name evidence="3" type="ORF">E4O86_01485</name>
</gene>
<dbReference type="SUPFAM" id="SSF53681">
    <property type="entry name" value="Aspartate/glutamate racemase"/>
    <property type="match status" value="2"/>
</dbReference>
<comment type="similarity">
    <text evidence="1">Belongs to the aspartate/glutamate racemases family.</text>
</comment>
<dbReference type="OrthoDB" id="9803739at2"/>
<dbReference type="RefSeq" id="WP_161138746.1">
    <property type="nucleotide sequence ID" value="NZ_SPKJ01000003.1"/>
</dbReference>
<dbReference type="AlphaFoldDB" id="A0A964T124"/>
<dbReference type="GO" id="GO:0047661">
    <property type="term" value="F:amino-acid racemase activity"/>
    <property type="evidence" value="ECO:0007669"/>
    <property type="project" value="InterPro"/>
</dbReference>
<dbReference type="PANTHER" id="PTHR21198:SF7">
    <property type="entry name" value="ASPARTATE-GLUTAMATE RACEMASE FAMILY"/>
    <property type="match status" value="1"/>
</dbReference>
<dbReference type="EMBL" id="SPKJ01000003">
    <property type="protein sequence ID" value="MYZ46396.1"/>
    <property type="molecule type" value="Genomic_DNA"/>
</dbReference>
<reference evidence="3" key="1">
    <citation type="submission" date="2019-03" db="EMBL/GenBank/DDBJ databases">
        <title>Afifella sp. nov., isolated from activated sludge.</title>
        <authorList>
            <person name="Li Q."/>
            <person name="Liu Y."/>
        </authorList>
    </citation>
    <scope>NUCLEOTIDE SEQUENCE</scope>
    <source>
        <strain evidence="3">L72</strain>
    </source>
</reference>
<dbReference type="InterPro" id="IPR015942">
    <property type="entry name" value="Asp/Glu/hydantoin_racemase"/>
</dbReference>